<keyword evidence="10" id="KW-0067">ATP-binding</keyword>
<feature type="region of interest" description="Disordered" evidence="18">
    <location>
        <begin position="737"/>
        <end position="762"/>
    </location>
</feature>
<dbReference type="PANTHER" id="PTHR28535">
    <property type="entry name" value="ZINC FINGER GRF-TYPE CONTAINING 1"/>
    <property type="match status" value="1"/>
</dbReference>
<keyword evidence="12" id="KW-0413">Isomerase</keyword>
<keyword evidence="6 17" id="KW-0863">Zinc-finger</keyword>
<keyword evidence="11" id="KW-0234">DNA repair</keyword>
<evidence type="ECO:0000256" key="5">
    <source>
        <dbReference type="ARBA" id="ARBA00022763"/>
    </source>
</evidence>
<keyword evidence="8" id="KW-0347">Helicase</keyword>
<dbReference type="Pfam" id="PF10382">
    <property type="entry name" value="ZGRF1-like_N"/>
    <property type="match status" value="1"/>
</dbReference>
<evidence type="ECO:0000256" key="16">
    <source>
        <dbReference type="ARBA" id="ARBA00083828"/>
    </source>
</evidence>
<evidence type="ECO:0000256" key="3">
    <source>
        <dbReference type="ARBA" id="ARBA00022723"/>
    </source>
</evidence>
<evidence type="ECO:0000256" key="14">
    <source>
        <dbReference type="ARBA" id="ARBA00066212"/>
    </source>
</evidence>
<dbReference type="Pfam" id="PF06839">
    <property type="entry name" value="Zn_ribbon_GRF"/>
    <property type="match status" value="1"/>
</dbReference>
<dbReference type="InterPro" id="IPR041679">
    <property type="entry name" value="DNA2/NAM7-like_C"/>
</dbReference>
<keyword evidence="2" id="KW-0597">Phosphoprotein</keyword>
<dbReference type="PANTHER" id="PTHR28535:SF1">
    <property type="entry name" value="PROTEIN ZGRF1"/>
    <property type="match status" value="1"/>
</dbReference>
<dbReference type="InterPro" id="IPR052800">
    <property type="entry name" value="DNA_Repair_Helicase_ZGRF1"/>
</dbReference>
<gene>
    <name evidence="20" type="ORF">chiPu_0004896</name>
</gene>
<evidence type="ECO:0000256" key="18">
    <source>
        <dbReference type="SAM" id="MobiDB-lite"/>
    </source>
</evidence>
<evidence type="ECO:0000256" key="15">
    <source>
        <dbReference type="ARBA" id="ARBA00072540"/>
    </source>
</evidence>
<dbReference type="CDD" id="cd18808">
    <property type="entry name" value="SF1_C_Upf1"/>
    <property type="match status" value="1"/>
</dbReference>
<dbReference type="Proteomes" id="UP000287033">
    <property type="component" value="Unassembled WGS sequence"/>
</dbReference>
<evidence type="ECO:0000313" key="21">
    <source>
        <dbReference type="Proteomes" id="UP000287033"/>
    </source>
</evidence>
<evidence type="ECO:0000256" key="6">
    <source>
        <dbReference type="ARBA" id="ARBA00022771"/>
    </source>
</evidence>
<dbReference type="InterPro" id="IPR041677">
    <property type="entry name" value="DNA2/NAM7_AAA_11"/>
</dbReference>
<keyword evidence="13" id="KW-0539">Nucleus</keyword>
<evidence type="ECO:0000259" key="19">
    <source>
        <dbReference type="PROSITE" id="PS51999"/>
    </source>
</evidence>
<dbReference type="EMBL" id="BEZZ01000125">
    <property type="protein sequence ID" value="GCC26479.1"/>
    <property type="molecule type" value="Genomic_DNA"/>
</dbReference>
<dbReference type="STRING" id="137246.A0A401S7V9"/>
<organism evidence="20 21">
    <name type="scientific">Chiloscyllium punctatum</name>
    <name type="common">Brownbanded bambooshark</name>
    <name type="synonym">Hemiscyllium punctatum</name>
    <dbReference type="NCBI Taxonomy" id="137246"/>
    <lineage>
        <taxon>Eukaryota</taxon>
        <taxon>Metazoa</taxon>
        <taxon>Chordata</taxon>
        <taxon>Craniata</taxon>
        <taxon>Vertebrata</taxon>
        <taxon>Chondrichthyes</taxon>
        <taxon>Elasmobranchii</taxon>
        <taxon>Galeomorphii</taxon>
        <taxon>Galeoidea</taxon>
        <taxon>Orectolobiformes</taxon>
        <taxon>Hemiscylliidae</taxon>
        <taxon>Chiloscyllium</taxon>
    </lineage>
</organism>
<reference evidence="20 21" key="1">
    <citation type="journal article" date="2018" name="Nat. Ecol. Evol.">
        <title>Shark genomes provide insights into elasmobranch evolution and the origin of vertebrates.</title>
        <authorList>
            <person name="Hara Y"/>
            <person name="Yamaguchi K"/>
            <person name="Onimaru K"/>
            <person name="Kadota M"/>
            <person name="Koyanagi M"/>
            <person name="Keeley SD"/>
            <person name="Tatsumi K"/>
            <person name="Tanaka K"/>
            <person name="Motone F"/>
            <person name="Kageyama Y"/>
            <person name="Nozu R"/>
            <person name="Adachi N"/>
            <person name="Nishimura O"/>
            <person name="Nakagawa R"/>
            <person name="Tanegashima C"/>
            <person name="Kiyatake I"/>
            <person name="Matsumoto R"/>
            <person name="Murakumo K"/>
            <person name="Nishida K"/>
            <person name="Terakita A"/>
            <person name="Kuratani S"/>
            <person name="Sato K"/>
            <person name="Hyodo S Kuraku.S."/>
        </authorList>
    </citation>
    <scope>NUCLEOTIDE SEQUENCE [LARGE SCALE GENOMIC DNA]</scope>
</reference>
<dbReference type="GO" id="GO:0016787">
    <property type="term" value="F:hydrolase activity"/>
    <property type="evidence" value="ECO:0007669"/>
    <property type="project" value="UniProtKB-KW"/>
</dbReference>
<evidence type="ECO:0000256" key="17">
    <source>
        <dbReference type="PROSITE-ProRule" id="PRU01343"/>
    </source>
</evidence>
<dbReference type="InterPro" id="IPR010666">
    <property type="entry name" value="Znf_GRF"/>
</dbReference>
<dbReference type="SUPFAM" id="SSF52540">
    <property type="entry name" value="P-loop containing nucleoside triphosphate hydrolases"/>
    <property type="match status" value="1"/>
</dbReference>
<keyword evidence="4" id="KW-0547">Nucleotide-binding</keyword>
<keyword evidence="7" id="KW-0378">Hydrolase</keyword>
<keyword evidence="5" id="KW-0227">DNA damage</keyword>
<evidence type="ECO:0000256" key="4">
    <source>
        <dbReference type="ARBA" id="ARBA00022741"/>
    </source>
</evidence>
<comment type="subunit">
    <text evidence="14">Interacts with DNA repair protein RAD51; the interaction promotes RAD51 strand exchange activity. Also interacts with DNA repair proteins EXO1 and BRCA1; the interactions are increased following DNA damage induction.</text>
</comment>
<evidence type="ECO:0000256" key="10">
    <source>
        <dbReference type="ARBA" id="ARBA00022840"/>
    </source>
</evidence>
<keyword evidence="21" id="KW-1185">Reference proteome</keyword>
<dbReference type="GO" id="GO:0005524">
    <property type="term" value="F:ATP binding"/>
    <property type="evidence" value="ECO:0007669"/>
    <property type="project" value="UniProtKB-KW"/>
</dbReference>
<dbReference type="GO" id="GO:0008270">
    <property type="term" value="F:zinc ion binding"/>
    <property type="evidence" value="ECO:0007669"/>
    <property type="project" value="UniProtKB-KW"/>
</dbReference>
<accession>A0A401S7V9</accession>
<feature type="compositionally biased region" description="Polar residues" evidence="18">
    <location>
        <begin position="750"/>
        <end position="759"/>
    </location>
</feature>
<dbReference type="PROSITE" id="PS51999">
    <property type="entry name" value="ZF_GRF"/>
    <property type="match status" value="1"/>
</dbReference>
<dbReference type="InterPro" id="IPR047187">
    <property type="entry name" value="SF1_C_Upf1"/>
</dbReference>
<keyword evidence="3" id="KW-0479">Metal-binding</keyword>
<evidence type="ECO:0000256" key="7">
    <source>
        <dbReference type="ARBA" id="ARBA00022801"/>
    </source>
</evidence>
<dbReference type="OMA" id="AITEHLN"/>
<evidence type="ECO:0000256" key="2">
    <source>
        <dbReference type="ARBA" id="ARBA00022553"/>
    </source>
</evidence>
<name>A0A401S7V9_CHIPU</name>
<evidence type="ECO:0000313" key="20">
    <source>
        <dbReference type="EMBL" id="GCC26479.1"/>
    </source>
</evidence>
<comment type="subcellular location">
    <subcellularLocation>
        <location evidence="1">Nucleus</location>
    </subcellularLocation>
</comment>
<feature type="region of interest" description="Disordered" evidence="18">
    <location>
        <begin position="116"/>
        <end position="143"/>
    </location>
</feature>
<dbReference type="FunFam" id="3.40.50.300:FF:001087">
    <property type="entry name" value="ZGRF1 isoform 9"/>
    <property type="match status" value="1"/>
</dbReference>
<evidence type="ECO:0000256" key="11">
    <source>
        <dbReference type="ARBA" id="ARBA00023204"/>
    </source>
</evidence>
<evidence type="ECO:0000256" key="12">
    <source>
        <dbReference type="ARBA" id="ARBA00023235"/>
    </source>
</evidence>
<feature type="domain" description="GRF-type" evidence="19">
    <location>
        <begin position="1061"/>
        <end position="1103"/>
    </location>
</feature>
<evidence type="ECO:0000256" key="13">
    <source>
        <dbReference type="ARBA" id="ARBA00023242"/>
    </source>
</evidence>
<dbReference type="Pfam" id="PF13087">
    <property type="entry name" value="AAA_12"/>
    <property type="match status" value="1"/>
</dbReference>
<proteinExistence type="predicted"/>
<evidence type="ECO:0000256" key="1">
    <source>
        <dbReference type="ARBA" id="ARBA00004123"/>
    </source>
</evidence>
<dbReference type="InterPro" id="IPR027417">
    <property type="entry name" value="P-loop_NTPase"/>
</dbReference>
<dbReference type="GO" id="GO:0035861">
    <property type="term" value="C:site of double-strand break"/>
    <property type="evidence" value="ECO:0007669"/>
    <property type="project" value="TreeGrafter"/>
</dbReference>
<dbReference type="Pfam" id="PF13086">
    <property type="entry name" value="AAA_11"/>
    <property type="match status" value="1"/>
</dbReference>
<evidence type="ECO:0000256" key="8">
    <source>
        <dbReference type="ARBA" id="ARBA00022806"/>
    </source>
</evidence>
<dbReference type="OrthoDB" id="6513042at2759"/>
<dbReference type="GO" id="GO:0005634">
    <property type="term" value="C:nucleus"/>
    <property type="evidence" value="ECO:0007669"/>
    <property type="project" value="UniProtKB-SubCell"/>
</dbReference>
<evidence type="ECO:0000256" key="9">
    <source>
        <dbReference type="ARBA" id="ARBA00022833"/>
    </source>
</evidence>
<sequence length="1839" mass="205414">MSCREFVVLYTNQKTKKAKKWHDGILRTSSSGNKATLYDDKGLCLDHLFVKFEEIRSGNDFESDRYLITVEEEKISKNEDGNCSGQKEVAKLATTNIMPANLPRCHLPVGLKRKHTGFQGPREISKKPTIEENDTTSAATKSQAPNFSLPQIYATSPLFSTLYTREPSTCSALASEASSCTSRNQLSIEMMPGFSLLPPATLNYNEKLRHHEEIRSFHSTGTGFTYGDCNERISETLQSTTPTFTPGLSSQSDLVRENKRSKAQILALLGTKTVSSSHDLEPFEVKPRSLLVDNGSTFVADNTIGHQQENCFDQSFGDLDEKADPGLIQHCSTESPYQTDHCIKVNLSKSLGGENSSHITEEMYLKCEEKEDSIVQATNAQTVSPEVWTIATVDETLDKNIDKPEECSVKMNSPPRELFSLADDEHYIKPVMPVESDMVDTNSFADINFNILGEFNVDEIGPDGLHGSEIEMLSQTSLSISNSSLKPIEVPSFLKDMEIPEPKHLELETQLPVPQERDSDQILHEKSQTELKPRTVTNAEAFSQKHTLVACEIPAVEIQENRINADESSCLTAQGHTITLLKSLSEHSTAIESLEKLNVQNCFKDHAVNKDKAQTFISSEGASGGMIFKNVDLKHHYDMDLNRNYSLSHCNMNRTLRIFATEHSLPALRNCLTQNSCAPAKAAACVETFKEQTDNNSLKKMTASDRPLRALQVNSPMQQVPLDDTVVHDAQSCSRDNLHSNLSEPKFSMPTHQPSTSGSERPDIFVNDGGSRIQSAFRLRTPLVTIPTTEKSNDQSLASGSFESLSGIIEPDQHNQCSTIYLKNSGQGDLQNYSENTVSSESMSWNCETCVDNVVANPINIQGTLQTKTSKWQKYQITVSPNSSSCGTQDFTSDAEGMFDTAAFEEEDGRIVGIQDNVNDSFSVELIKDKLIKQHENTLRVNKACSLPIINSTHNQHNVLSNTNHNRKFSEVISLSELSFPRADISQRTKILKRQITIPATFLNPAHYRQVFTAAITEHLNIWLFELSQKLHKALSKVDISNYSSEKAGTAGKEQNFVPLCQHQQPAKLVMVKKEGPNKGRLFYTCDASKANQCKFFKWLDDIQLINLEQNVDPRSKLKLSDAKSLGAFLRSQHISLYSECVLHIRKTSAFQRKRFYHGKVKEMTYMEGDLESCYKTKLYLGLSRKEGSSVYNKDDLWVVSKTLMFDPLDTFIACSVFYGPSSTSEVELLPLKGYSPSKWPSDIIVHALFVGNASTELSCLRNLQEHVNPASLPLLPHLLKMPCYDEAIVKSGKGRFISPALKMPMVMTALLCKERTVALATEMMRKFHLNTDQAAAFRQVAIMMAKGESPQDLILPVTVIHGVYGAGKSYLLAVLILFLVQLFEENDAVAGPRQVPWKLLISASTNVAVDRVLLGLLELGFDRFIRVGSIRKIAKPILPYSLHAGSDNEELRELQALMKEDLTPVEKMHVRKSIEQHKLGRNRAVLMEVRVVGATCAACPFQCMNNLSFPLVLLDECSQITEPVSLLPIARFGCEKLILIGDPKQLPPTIQGSESAHEAGLEQTLFDRMCLMGHNPIMLRTQYRCHPAISTITNELFYNGNLKDGLSASNLNPLLDWLPTLCFYNVKGHDQVDMDGSCHNLEEATFTVKLIQSLIACGIKGSMIGVITLYKSQMHKLCGMLDYTTKCDPAEIKAVHISTVDAFQGAEKEIIILSCVRTRQVGFIDSEKRMNVALTRGKRHLLIVGNLACLRNNRLWKRVIHHCEVRENGLKHAYQCEPELEQIMKCYRDQTAEKGQKNLKSRSKSILPEEGNKVVNTTKQAEGDKMSEVQDCTDYLCR</sequence>
<dbReference type="GO" id="GO:0006302">
    <property type="term" value="P:double-strand break repair"/>
    <property type="evidence" value="ECO:0007669"/>
    <property type="project" value="TreeGrafter"/>
</dbReference>
<dbReference type="GO" id="GO:0004386">
    <property type="term" value="F:helicase activity"/>
    <property type="evidence" value="ECO:0007669"/>
    <property type="project" value="UniProtKB-KW"/>
</dbReference>
<dbReference type="Gene3D" id="3.40.50.300">
    <property type="entry name" value="P-loop containing nucleotide triphosphate hydrolases"/>
    <property type="match status" value="2"/>
</dbReference>
<protein>
    <recommendedName>
        <fullName evidence="15">5'-3' DNA helicase ZGRF1</fullName>
    </recommendedName>
    <alternativeName>
        <fullName evidence="16">GRF-type zinc finger domain-containing protein 1</fullName>
    </alternativeName>
</protein>
<comment type="caution">
    <text evidence="20">The sequence shown here is derived from an EMBL/GenBank/DDBJ whole genome shotgun (WGS) entry which is preliminary data.</text>
</comment>
<dbReference type="InterPro" id="IPR018838">
    <property type="entry name" value="ZGRF1-like_N"/>
</dbReference>
<keyword evidence="9" id="KW-0862">Zinc</keyword>